<reference evidence="16" key="1">
    <citation type="submission" date="2017-07" db="EMBL/GenBank/DDBJ databases">
        <title>Draft genome sequence of Effusibacillus lacus strain skLN1.</title>
        <authorList>
            <person name="Watanabe M."/>
            <person name="Kojima H."/>
            <person name="Fukui M."/>
        </authorList>
    </citation>
    <scope>NUCLEOTIDE SEQUENCE [LARGE SCALE GENOMIC DNA]</scope>
    <source>
        <strain evidence="16">skLN1</strain>
    </source>
</reference>
<evidence type="ECO:0000256" key="14">
    <source>
        <dbReference type="RuleBase" id="RU003658"/>
    </source>
</evidence>
<dbReference type="HAMAP" id="MF_01014">
    <property type="entry name" value="HisA"/>
    <property type="match status" value="1"/>
</dbReference>
<feature type="active site" description="Proton acceptor" evidence="12">
    <location>
        <position position="14"/>
    </location>
</feature>
<evidence type="ECO:0000256" key="9">
    <source>
        <dbReference type="ARBA" id="ARBA00023102"/>
    </source>
</evidence>
<keyword evidence="9 12" id="KW-0368">Histidine biosynthesis</keyword>
<evidence type="ECO:0000256" key="7">
    <source>
        <dbReference type="ARBA" id="ARBA00022490"/>
    </source>
</evidence>
<comment type="subcellular location">
    <subcellularLocation>
        <location evidence="2 12 14">Cytoplasm</location>
    </subcellularLocation>
</comment>
<dbReference type="CDD" id="cd04732">
    <property type="entry name" value="HisA"/>
    <property type="match status" value="1"/>
</dbReference>
<dbReference type="Proteomes" id="UP000217785">
    <property type="component" value="Unassembled WGS sequence"/>
</dbReference>
<dbReference type="InterPro" id="IPR011060">
    <property type="entry name" value="RibuloseP-bd_barrel"/>
</dbReference>
<dbReference type="InterPro" id="IPR013785">
    <property type="entry name" value="Aldolase_TIM"/>
</dbReference>
<dbReference type="OrthoDB" id="9807749at2"/>
<dbReference type="InterPro" id="IPR044524">
    <property type="entry name" value="Isoase_HisA-like"/>
</dbReference>
<evidence type="ECO:0000256" key="10">
    <source>
        <dbReference type="ARBA" id="ARBA00023235"/>
    </source>
</evidence>
<dbReference type="InterPro" id="IPR023016">
    <property type="entry name" value="HisA/PriA"/>
</dbReference>
<dbReference type="InterPro" id="IPR006062">
    <property type="entry name" value="His_biosynth"/>
</dbReference>
<dbReference type="GO" id="GO:0005737">
    <property type="term" value="C:cytoplasm"/>
    <property type="evidence" value="ECO:0007669"/>
    <property type="project" value="UniProtKB-SubCell"/>
</dbReference>
<keyword evidence="7 12" id="KW-0963">Cytoplasm</keyword>
<keyword evidence="8 12" id="KW-0028">Amino-acid biosynthesis</keyword>
<comment type="pathway">
    <text evidence="3 12 14">Amino-acid biosynthesis; L-histidine biosynthesis; L-histidine from 5-phospho-alpha-D-ribose 1-diphosphate: step 4/9.</text>
</comment>
<evidence type="ECO:0000256" key="1">
    <source>
        <dbReference type="ARBA" id="ARBA00000901"/>
    </source>
</evidence>
<proteinExistence type="inferred from homology"/>
<dbReference type="GO" id="GO:0000105">
    <property type="term" value="P:L-histidine biosynthetic process"/>
    <property type="evidence" value="ECO:0007669"/>
    <property type="project" value="UniProtKB-UniRule"/>
</dbReference>
<dbReference type="PANTHER" id="PTHR43090">
    <property type="entry name" value="1-(5-PHOSPHORIBOSYL)-5-[(5-PHOSPHORIBOSYLAMINO)METHYLIDENEAMINO] IMIDAZOLE-4-CARBOXAMIDE ISOMERASE"/>
    <property type="match status" value="1"/>
</dbReference>
<evidence type="ECO:0000256" key="4">
    <source>
        <dbReference type="ARBA" id="ARBA00009667"/>
    </source>
</evidence>
<evidence type="ECO:0000256" key="13">
    <source>
        <dbReference type="RuleBase" id="RU003657"/>
    </source>
</evidence>
<dbReference type="AlphaFoldDB" id="A0A292YDZ8"/>
<dbReference type="GO" id="GO:0003949">
    <property type="term" value="F:1-(5-phosphoribosyl)-5-[(5-phosphoribosylamino)methylideneamino]imidazole-4-carboxamide isomerase activity"/>
    <property type="evidence" value="ECO:0007669"/>
    <property type="project" value="UniProtKB-UniRule"/>
</dbReference>
<evidence type="ECO:0000313" key="16">
    <source>
        <dbReference type="Proteomes" id="UP000217785"/>
    </source>
</evidence>
<dbReference type="EMBL" id="BDUF01000064">
    <property type="protein sequence ID" value="GAX90802.1"/>
    <property type="molecule type" value="Genomic_DNA"/>
</dbReference>
<protein>
    <recommendedName>
        <fullName evidence="6 12">1-(5-phosphoribosyl)-5-[(5-phosphoribosylamino)methylideneamino] imidazole-4-carboxamide isomerase</fullName>
        <ecNumber evidence="5 12">5.3.1.16</ecNumber>
    </recommendedName>
    <alternativeName>
        <fullName evidence="11 12">Phosphoribosylformimino-5-aminoimidazole carboxamide ribotide isomerase</fullName>
    </alternativeName>
</protein>
<name>A0A292YDZ8_9BACL</name>
<dbReference type="GO" id="GO:0000162">
    <property type="term" value="P:L-tryptophan biosynthetic process"/>
    <property type="evidence" value="ECO:0007669"/>
    <property type="project" value="TreeGrafter"/>
</dbReference>
<evidence type="ECO:0000256" key="2">
    <source>
        <dbReference type="ARBA" id="ARBA00004496"/>
    </source>
</evidence>
<organism evidence="15 16">
    <name type="scientific">Effusibacillus lacus</name>
    <dbReference type="NCBI Taxonomy" id="1348429"/>
    <lineage>
        <taxon>Bacteria</taxon>
        <taxon>Bacillati</taxon>
        <taxon>Bacillota</taxon>
        <taxon>Bacilli</taxon>
        <taxon>Bacillales</taxon>
        <taxon>Alicyclobacillaceae</taxon>
        <taxon>Effusibacillus</taxon>
    </lineage>
</organism>
<dbReference type="EC" id="5.3.1.16" evidence="5 12"/>
<dbReference type="Pfam" id="PF00977">
    <property type="entry name" value="His_biosynth"/>
    <property type="match status" value="1"/>
</dbReference>
<accession>A0A292YDZ8</accession>
<comment type="similarity">
    <text evidence="4 12 13">Belongs to the HisA/HisF family.</text>
</comment>
<evidence type="ECO:0000313" key="15">
    <source>
        <dbReference type="EMBL" id="GAX90802.1"/>
    </source>
</evidence>
<dbReference type="Gene3D" id="3.20.20.70">
    <property type="entry name" value="Aldolase class I"/>
    <property type="match status" value="1"/>
</dbReference>
<dbReference type="FunFam" id="3.20.20.70:FF:000009">
    <property type="entry name" value="1-(5-phosphoribosyl)-5-[(5-phosphoribosylamino)methylideneamino] imidazole-4-carboxamide isomerase"/>
    <property type="match status" value="1"/>
</dbReference>
<gene>
    <name evidence="12" type="primary">hisA</name>
    <name evidence="15" type="ORF">EFBL_2444</name>
</gene>
<dbReference type="PANTHER" id="PTHR43090:SF2">
    <property type="entry name" value="1-(5-PHOSPHORIBOSYL)-5-[(5-PHOSPHORIBOSYLAMINO)METHYLIDENEAMINO] IMIDAZOLE-4-CARBOXAMIDE ISOMERASE"/>
    <property type="match status" value="1"/>
</dbReference>
<dbReference type="NCBIfam" id="TIGR00007">
    <property type="entry name" value="1-(5-phosphoribosyl)-5-[(5-phosphoribosylamino)methylideneamino]imidazole-4-carboxamide isomerase"/>
    <property type="match status" value="1"/>
</dbReference>
<sequence length="256" mass="27411">MSQNTEFVLYPAIDILGGKAVRLLRGDYGEKTVYHENPAEVARQWVEQGAEFIHVVDLDGAKEGSQQNRPVIEEIVKRVPVPVQVGGGIRTGETLEALFSLGVARCILGTAAVREPFFVKQAVTEYGEKVVIGIDAKNGWVAVNGWLETSDISAIELGRELKQWGATRVIFTDIARDGTLEGPNLAANIELAEETGLKVIASGGVKETSDLLKLAKYRNAGVAGAIIGKALYTGNIDLTDAINRVRKELAVDGGGA</sequence>
<evidence type="ECO:0000256" key="6">
    <source>
        <dbReference type="ARBA" id="ARBA00018464"/>
    </source>
</evidence>
<dbReference type="NCBIfam" id="NF010112">
    <property type="entry name" value="PRK13585.1"/>
    <property type="match status" value="1"/>
</dbReference>
<dbReference type="SUPFAM" id="SSF51366">
    <property type="entry name" value="Ribulose-phoshate binding barrel"/>
    <property type="match status" value="1"/>
</dbReference>
<evidence type="ECO:0000256" key="8">
    <source>
        <dbReference type="ARBA" id="ARBA00022605"/>
    </source>
</evidence>
<feature type="active site" description="Proton donor" evidence="12">
    <location>
        <position position="135"/>
    </location>
</feature>
<dbReference type="RefSeq" id="WP_096182526.1">
    <property type="nucleotide sequence ID" value="NZ_BDUF01000064.1"/>
</dbReference>
<dbReference type="InterPro" id="IPR006063">
    <property type="entry name" value="HisA_bact_arch"/>
</dbReference>
<keyword evidence="10 12" id="KW-0413">Isomerase</keyword>
<comment type="caution">
    <text evidence="15">The sequence shown here is derived from an EMBL/GenBank/DDBJ whole genome shotgun (WGS) entry which is preliminary data.</text>
</comment>
<evidence type="ECO:0000256" key="3">
    <source>
        <dbReference type="ARBA" id="ARBA00005133"/>
    </source>
</evidence>
<dbReference type="UniPathway" id="UPA00031">
    <property type="reaction ID" value="UER00009"/>
</dbReference>
<evidence type="ECO:0000256" key="5">
    <source>
        <dbReference type="ARBA" id="ARBA00012550"/>
    </source>
</evidence>
<keyword evidence="16" id="KW-1185">Reference proteome</keyword>
<evidence type="ECO:0000256" key="12">
    <source>
        <dbReference type="HAMAP-Rule" id="MF_01014"/>
    </source>
</evidence>
<comment type="catalytic activity">
    <reaction evidence="1 12 14">
        <text>1-(5-phospho-beta-D-ribosyl)-5-[(5-phospho-beta-D-ribosylamino)methylideneamino]imidazole-4-carboxamide = 5-[(5-phospho-1-deoxy-D-ribulos-1-ylimino)methylamino]-1-(5-phospho-beta-D-ribosyl)imidazole-4-carboxamide</text>
        <dbReference type="Rhea" id="RHEA:15469"/>
        <dbReference type="ChEBI" id="CHEBI:58435"/>
        <dbReference type="ChEBI" id="CHEBI:58525"/>
        <dbReference type="EC" id="5.3.1.16"/>
    </reaction>
</comment>
<evidence type="ECO:0000256" key="11">
    <source>
        <dbReference type="ARBA" id="ARBA00030547"/>
    </source>
</evidence>